<dbReference type="PROSITE" id="PS50238">
    <property type="entry name" value="RHOGAP"/>
    <property type="match status" value="1"/>
</dbReference>
<accession>A0A1B6EXX2</accession>
<evidence type="ECO:0000313" key="8">
    <source>
        <dbReference type="EMBL" id="JAS42822.1"/>
    </source>
</evidence>
<keyword evidence="3" id="KW-0343">GTPase activation</keyword>
<evidence type="ECO:0008006" key="9">
    <source>
        <dbReference type="Google" id="ProtNLM"/>
    </source>
</evidence>
<gene>
    <name evidence="8" type="ORF">g.41011</name>
</gene>
<dbReference type="PANTHER" id="PTHR15729">
    <property type="entry name" value="CDC42 GTPASE-ACTIVATING PROTEIN"/>
    <property type="match status" value="1"/>
</dbReference>
<evidence type="ECO:0000259" key="6">
    <source>
        <dbReference type="PROSITE" id="PS50002"/>
    </source>
</evidence>
<feature type="compositionally biased region" description="Low complexity" evidence="5">
    <location>
        <begin position="678"/>
        <end position="693"/>
    </location>
</feature>
<feature type="compositionally biased region" description="Pro residues" evidence="5">
    <location>
        <begin position="694"/>
        <end position="704"/>
    </location>
</feature>
<dbReference type="Pfam" id="PF00620">
    <property type="entry name" value="RhoGAP"/>
    <property type="match status" value="1"/>
</dbReference>
<dbReference type="GO" id="GO:0035091">
    <property type="term" value="F:phosphatidylinositol binding"/>
    <property type="evidence" value="ECO:0007669"/>
    <property type="project" value="InterPro"/>
</dbReference>
<feature type="compositionally biased region" description="Low complexity" evidence="5">
    <location>
        <begin position="621"/>
        <end position="631"/>
    </location>
</feature>
<feature type="domain" description="SH3" evidence="6">
    <location>
        <begin position="214"/>
        <end position="276"/>
    </location>
</feature>
<organism evidence="8">
    <name type="scientific">Cuerna arida</name>
    <dbReference type="NCBI Taxonomy" id="1464854"/>
    <lineage>
        <taxon>Eukaryota</taxon>
        <taxon>Metazoa</taxon>
        <taxon>Ecdysozoa</taxon>
        <taxon>Arthropoda</taxon>
        <taxon>Hexapoda</taxon>
        <taxon>Insecta</taxon>
        <taxon>Pterygota</taxon>
        <taxon>Neoptera</taxon>
        <taxon>Paraneoptera</taxon>
        <taxon>Hemiptera</taxon>
        <taxon>Auchenorrhyncha</taxon>
        <taxon>Membracoidea</taxon>
        <taxon>Cicadellidae</taxon>
        <taxon>Cicadellinae</taxon>
        <taxon>Proconiini</taxon>
        <taxon>Cuerna</taxon>
    </lineage>
</organism>
<dbReference type="SMART" id="SM00326">
    <property type="entry name" value="SH3"/>
    <property type="match status" value="1"/>
</dbReference>
<dbReference type="InterPro" id="IPR036028">
    <property type="entry name" value="SH3-like_dom_sf"/>
</dbReference>
<keyword evidence="2 4" id="KW-0728">SH3 domain</keyword>
<evidence type="ECO:0000256" key="2">
    <source>
        <dbReference type="ARBA" id="ARBA00022443"/>
    </source>
</evidence>
<dbReference type="CDD" id="cd11835">
    <property type="entry name" value="SH3_ARHGAP32_33"/>
    <property type="match status" value="1"/>
</dbReference>
<dbReference type="GO" id="GO:0005096">
    <property type="term" value="F:GTPase activator activity"/>
    <property type="evidence" value="ECO:0007669"/>
    <property type="project" value="UniProtKB-KW"/>
</dbReference>
<dbReference type="GO" id="GO:0007264">
    <property type="term" value="P:small GTPase-mediated signal transduction"/>
    <property type="evidence" value="ECO:0007669"/>
    <property type="project" value="TreeGrafter"/>
</dbReference>
<feature type="region of interest" description="Disordered" evidence="5">
    <location>
        <begin position="797"/>
        <end position="927"/>
    </location>
</feature>
<dbReference type="Pfam" id="PF00018">
    <property type="entry name" value="SH3_1"/>
    <property type="match status" value="1"/>
</dbReference>
<reference evidence="8" key="1">
    <citation type="submission" date="2015-11" db="EMBL/GenBank/DDBJ databases">
        <title>De novo transcriptome assembly of four potential Pierce s Disease insect vectors from Arizona vineyards.</title>
        <authorList>
            <person name="Tassone E.E."/>
        </authorList>
    </citation>
    <scope>NUCLEOTIDE SEQUENCE</scope>
</reference>
<feature type="region of interest" description="Disordered" evidence="5">
    <location>
        <begin position="621"/>
        <end position="715"/>
    </location>
</feature>
<dbReference type="Gene3D" id="1.10.555.10">
    <property type="entry name" value="Rho GTPase activation protein"/>
    <property type="match status" value="1"/>
</dbReference>
<name>A0A1B6EXX2_9HEMI</name>
<feature type="compositionally biased region" description="Polar residues" evidence="5">
    <location>
        <begin position="868"/>
        <end position="883"/>
    </location>
</feature>
<evidence type="ECO:0000256" key="4">
    <source>
        <dbReference type="PROSITE-ProRule" id="PRU00192"/>
    </source>
</evidence>
<dbReference type="AlphaFoldDB" id="A0A1B6EXX2"/>
<evidence type="ECO:0000259" key="7">
    <source>
        <dbReference type="PROSITE" id="PS50238"/>
    </source>
</evidence>
<dbReference type="PROSITE" id="PS50002">
    <property type="entry name" value="SH3"/>
    <property type="match status" value="1"/>
</dbReference>
<dbReference type="EMBL" id="GECZ01026947">
    <property type="protein sequence ID" value="JAS42822.1"/>
    <property type="molecule type" value="Transcribed_RNA"/>
</dbReference>
<dbReference type="InterPro" id="IPR008936">
    <property type="entry name" value="Rho_GTPase_activation_prot"/>
</dbReference>
<evidence type="ECO:0000256" key="1">
    <source>
        <dbReference type="ARBA" id="ARBA00008795"/>
    </source>
</evidence>
<feature type="non-terminal residue" evidence="8">
    <location>
        <position position="1273"/>
    </location>
</feature>
<dbReference type="InterPro" id="IPR000198">
    <property type="entry name" value="RhoGAP_dom"/>
</dbReference>
<feature type="compositionally biased region" description="Polar residues" evidence="5">
    <location>
        <begin position="1111"/>
        <end position="1124"/>
    </location>
</feature>
<evidence type="ECO:0000256" key="5">
    <source>
        <dbReference type="SAM" id="MobiDB-lite"/>
    </source>
</evidence>
<sequence>MFVESPRPVAEAMASLSGSRRSRGLTDIIPHYSTSKSGGGLCSEGEVRPAVGGGSVRIHHLTGVSPEGLSRFPKLEECAHFHYEHVELGPIQVSVCDEESLRAASETDKAVTVRVTSGAQTWLLRRTYDNFRMLDQQLHRCIYDRKFSNLVELPEAPPDSQENVEKLLSSYVNRLSTIAGSLMNCGPVLSWLELDNRGRRLLVTEGDNCPINTPAVAAAYSIKKYTAVAADEISFDIGDMISVIDMPPPEESAWWRGKRGFLVGFFPSHCVAVITEKLPRNLNLHQSLTLSGPTKPVLRKHGKLIAFFRAFILSRPSRRRLKQSGILRERVFGCDLGEHLLNSGHDIPMVLKCCSEFIESHGMVDGIYRLSGVTSNIQKLRRTFDEDRVPALYEDEAILQDIHSVASLLKMYFRELPNPLCTYQLYDAFVSAVQADRATDDRLLHMRAAVEKLPPPHYRTLEYLMRHLARVSEKGQQTGMTARNIAIVWAPNLLRCKELEVGGVAALQGVGVQAVVTEFLIVYADLIFCTAPLPLAASLPSQVTPKRVRPKSLAISTPTKLLSLEEAQSRALAAGKPDQDYIEVGGGPSCLPAKYHTVIELPRKRAGAKRSPLGWKSFFSKSSRHSGSVSGHKSRAQVAEQRKTSIPSDMVFGHEKALTESDLTSGRRRLRPVKSAESLASGQSSARSSSCLEPPSPPVPPHTAPPGHNRSVSHDSYFDTLADNTRPTITATGSAALLPEEDEEGLSLSLDLSELQVNFDLEESEMRIFSEDETNQLFSSHNSLDNQVGKRQPLLARAEDSSADPSPKKHKTGNNSSTNRSKRSRLEERLSNAELRYIDSGSPDQQVQTRVDVHGEDSHSPSLAEATVSENESLTLSGLTTPDTPTPRPHYTPLTEDSLSEVTTPEYRKLTPSPSHGYENLPRDRLSFPNERIRPRYENVARDRLSFQGVLKNGDLGLCEKQYTQTNSEIQYENLNEENFTRIDCNIANEIMDTVMSDSKMKEEEVKYEEIKESSIYESVDNEKKEMNFYENVSTPLEDDSELYEPVMRKDLHSSYEEISAQECLISERLQCGGISSSGSLISPVEVNKENEYECLVIDSSPEDSKHPDSNHNLPHSLPPTTANPEENFYEDVQTVSLADSLVYQQVKYLQRSVHEINQLLEESMEPFTGEDVSSLEEEETALVSPMNNETPEGINPVSDSIGVSSVNIVSSGLDQTTSFSRKFEEARLESSESFDTPTVQTESVTSVSVSPFLETNNIVSTNGSDKDLLYEN</sequence>
<dbReference type="Gene3D" id="2.30.30.40">
    <property type="entry name" value="SH3 Domains"/>
    <property type="match status" value="1"/>
</dbReference>
<proteinExistence type="inferred from homology"/>
<dbReference type="PANTHER" id="PTHR15729:SF10">
    <property type="entry name" value="GTPASE-ACTIVATING PROTEIN CDGAPR"/>
    <property type="match status" value="1"/>
</dbReference>
<comment type="similarity">
    <text evidence="1">Belongs to the PX domain-containing GAP family.</text>
</comment>
<dbReference type="InterPro" id="IPR036871">
    <property type="entry name" value="PX_dom_sf"/>
</dbReference>
<evidence type="ECO:0000256" key="3">
    <source>
        <dbReference type="ARBA" id="ARBA00022468"/>
    </source>
</evidence>
<dbReference type="FunFam" id="1.10.555.10:FF:000002">
    <property type="entry name" value="rho GTPase-activating protein 32 isoform X1"/>
    <property type="match status" value="1"/>
</dbReference>
<feature type="domain" description="Rho-GAP" evidence="7">
    <location>
        <begin position="334"/>
        <end position="528"/>
    </location>
</feature>
<dbReference type="InterPro" id="IPR051576">
    <property type="entry name" value="PX-Rho_GAP"/>
</dbReference>
<feature type="region of interest" description="Disordered" evidence="5">
    <location>
        <begin position="1100"/>
        <end position="1124"/>
    </location>
</feature>
<dbReference type="SUPFAM" id="SSF48350">
    <property type="entry name" value="GTPase activation domain, GAP"/>
    <property type="match status" value="1"/>
</dbReference>
<dbReference type="SUPFAM" id="SSF64268">
    <property type="entry name" value="PX domain"/>
    <property type="match status" value="1"/>
</dbReference>
<protein>
    <recommendedName>
        <fullName evidence="9">Rho-GAP domain-containing protein</fullName>
    </recommendedName>
</protein>
<dbReference type="SMART" id="SM00324">
    <property type="entry name" value="RhoGAP"/>
    <property type="match status" value="1"/>
</dbReference>
<dbReference type="SUPFAM" id="SSF50044">
    <property type="entry name" value="SH3-domain"/>
    <property type="match status" value="1"/>
</dbReference>
<dbReference type="InterPro" id="IPR001452">
    <property type="entry name" value="SH3_domain"/>
</dbReference>